<keyword evidence="4 7" id="KW-0285">Flavoprotein</keyword>
<dbReference type="Pfam" id="PF00258">
    <property type="entry name" value="Flavodoxin_1"/>
    <property type="match status" value="1"/>
</dbReference>
<evidence type="ECO:0000256" key="2">
    <source>
        <dbReference type="ARBA" id="ARBA00005267"/>
    </source>
</evidence>
<dbReference type="NCBIfam" id="NF004050">
    <property type="entry name" value="PRK05569.1"/>
    <property type="match status" value="1"/>
</dbReference>
<keyword evidence="6 7" id="KW-0249">Electron transport</keyword>
<dbReference type="GO" id="GO:0010181">
    <property type="term" value="F:FMN binding"/>
    <property type="evidence" value="ECO:0007669"/>
    <property type="project" value="UniProtKB-UniRule"/>
</dbReference>
<evidence type="ECO:0000256" key="6">
    <source>
        <dbReference type="ARBA" id="ARBA00022982"/>
    </source>
</evidence>
<dbReference type="SUPFAM" id="SSF52218">
    <property type="entry name" value="Flavoproteins"/>
    <property type="match status" value="1"/>
</dbReference>
<comment type="similarity">
    <text evidence="2 7">Belongs to the flavodoxin family.</text>
</comment>
<dbReference type="InterPro" id="IPR008254">
    <property type="entry name" value="Flavodoxin/NO_synth"/>
</dbReference>
<dbReference type="Gene3D" id="3.40.50.360">
    <property type="match status" value="1"/>
</dbReference>
<dbReference type="GO" id="GO:0016651">
    <property type="term" value="F:oxidoreductase activity, acting on NAD(P)H"/>
    <property type="evidence" value="ECO:0007669"/>
    <property type="project" value="UniProtKB-ARBA"/>
</dbReference>
<proteinExistence type="inferred from homology"/>
<dbReference type="EMBL" id="JAAZWO010000014">
    <property type="protein sequence ID" value="MBC2398446.1"/>
    <property type="molecule type" value="Genomic_DNA"/>
</dbReference>
<comment type="cofactor">
    <cofactor evidence="1 7">
        <name>FMN</name>
        <dbReference type="ChEBI" id="CHEBI:58210"/>
    </cofactor>
</comment>
<keyword evidence="3 7" id="KW-0813">Transport</keyword>
<evidence type="ECO:0000256" key="3">
    <source>
        <dbReference type="ARBA" id="ARBA00022448"/>
    </source>
</evidence>
<dbReference type="PANTHER" id="PTHR43717:SF1">
    <property type="entry name" value="ANAEROBIC NITRIC OXIDE REDUCTASE FLAVORUBREDOXIN"/>
    <property type="match status" value="1"/>
</dbReference>
<feature type="domain" description="Flavodoxin-like" evidence="8">
    <location>
        <begin position="4"/>
        <end position="140"/>
    </location>
</feature>
<evidence type="ECO:0000256" key="4">
    <source>
        <dbReference type="ARBA" id="ARBA00022630"/>
    </source>
</evidence>
<evidence type="ECO:0000313" key="9">
    <source>
        <dbReference type="EMBL" id="MBC2398446.1"/>
    </source>
</evidence>
<evidence type="ECO:0000313" key="10">
    <source>
        <dbReference type="Proteomes" id="UP000563151"/>
    </source>
</evidence>
<name>A0A923EBY0_CLOTT</name>
<evidence type="ECO:0000259" key="8">
    <source>
        <dbReference type="PROSITE" id="PS50902"/>
    </source>
</evidence>
<gene>
    <name evidence="9" type="ORF">HGG79_11785</name>
</gene>
<protein>
    <recommendedName>
        <fullName evidence="7">Flavodoxin</fullName>
    </recommendedName>
</protein>
<dbReference type="InterPro" id="IPR010087">
    <property type="entry name" value="Flav_short"/>
</dbReference>
<reference evidence="9 10" key="1">
    <citation type="submission" date="2020-04" db="EMBL/GenBank/DDBJ databases">
        <title>Genomic insights into acetone-butanol-ethanol (ABE) fermentation by sequencing solventogenic clostridia strains.</title>
        <authorList>
            <person name="Brown S."/>
        </authorList>
    </citation>
    <scope>NUCLEOTIDE SEQUENCE [LARGE SCALE GENOMIC DNA]</scope>
    <source>
        <strain evidence="9 10">DJ011</strain>
    </source>
</reference>
<keyword evidence="10" id="KW-1185">Reference proteome</keyword>
<keyword evidence="5 7" id="KW-0288">FMN</keyword>
<dbReference type="InterPro" id="IPR029039">
    <property type="entry name" value="Flavoprotein-like_sf"/>
</dbReference>
<dbReference type="Proteomes" id="UP000563151">
    <property type="component" value="Unassembled WGS sequence"/>
</dbReference>
<evidence type="ECO:0000256" key="5">
    <source>
        <dbReference type="ARBA" id="ARBA00022643"/>
    </source>
</evidence>
<dbReference type="AlphaFoldDB" id="A0A923EBY0"/>
<comment type="caution">
    <text evidence="9">The sequence shown here is derived from an EMBL/GenBank/DDBJ whole genome shotgun (WGS) entry which is preliminary data.</text>
</comment>
<organism evidence="9 10">
    <name type="scientific">Clostridium tetanomorphum</name>
    <dbReference type="NCBI Taxonomy" id="1553"/>
    <lineage>
        <taxon>Bacteria</taxon>
        <taxon>Bacillati</taxon>
        <taxon>Bacillota</taxon>
        <taxon>Clostridia</taxon>
        <taxon>Eubacteriales</taxon>
        <taxon>Clostridiaceae</taxon>
        <taxon>Clostridium</taxon>
    </lineage>
</organism>
<dbReference type="RefSeq" id="WP_035144791.1">
    <property type="nucleotide sequence ID" value="NZ_JAAZWO010000014.1"/>
</dbReference>
<sequence>MKKVVIVYWSNGGNVEVLANNIGEGAKEEGAEVILKYVQAADVDEIMKADAVAFGSPSMDNNQVEQKEMAPFLKKFKELPVQKKPLVLFGSYGWDNGEFMEEWEKQMVEYDFKIVGKLVVQEAPDNKQIEKAKELGRLLAK</sequence>
<evidence type="ECO:0000256" key="1">
    <source>
        <dbReference type="ARBA" id="ARBA00001917"/>
    </source>
</evidence>
<dbReference type="PANTHER" id="PTHR43717">
    <property type="entry name" value="ANAEROBIC NITRIC OXIDE REDUCTASE FLAVORUBREDOXIN"/>
    <property type="match status" value="1"/>
</dbReference>
<comment type="function">
    <text evidence="7">Low-potential electron donor to a number of redox enzymes.</text>
</comment>
<accession>A0A923EBY0</accession>
<dbReference type="GO" id="GO:0009055">
    <property type="term" value="F:electron transfer activity"/>
    <property type="evidence" value="ECO:0007669"/>
    <property type="project" value="UniProtKB-UniRule"/>
</dbReference>
<evidence type="ECO:0000256" key="7">
    <source>
        <dbReference type="RuleBase" id="RU367037"/>
    </source>
</evidence>
<dbReference type="NCBIfam" id="TIGR01753">
    <property type="entry name" value="flav_short"/>
    <property type="match status" value="1"/>
</dbReference>
<dbReference type="PROSITE" id="PS50902">
    <property type="entry name" value="FLAVODOXIN_LIKE"/>
    <property type="match status" value="1"/>
</dbReference>